<proteinExistence type="predicted"/>
<keyword evidence="1" id="KW-0418">Kinase</keyword>
<dbReference type="RefSeq" id="WP_164455528.1">
    <property type="nucleotide sequence ID" value="NZ_JAAIJQ010000101.1"/>
</dbReference>
<keyword evidence="1" id="KW-0808">Transferase</keyword>
<reference evidence="1 2" key="1">
    <citation type="submission" date="2020-02" db="EMBL/GenBank/DDBJ databases">
        <title>Genome sequences of Thiorhodococcus mannitoliphagus and Thiorhodococcus minor, purple sulfur photosynthetic bacteria in the gammaproteobacterial family, Chromatiaceae.</title>
        <authorList>
            <person name="Aviles F.A."/>
            <person name="Meyer T.E."/>
            <person name="Kyndt J.A."/>
        </authorList>
    </citation>
    <scope>NUCLEOTIDE SEQUENCE [LARGE SCALE GENOMIC DNA]</scope>
    <source>
        <strain evidence="1 2">DSM 11518</strain>
    </source>
</reference>
<protein>
    <submittedName>
        <fullName evidence="1">CpsD/CapB family tyrosine-protein kinase</fullName>
    </submittedName>
</protein>
<dbReference type="EMBL" id="JAAIJQ010000101">
    <property type="protein sequence ID" value="NEV64616.1"/>
    <property type="molecule type" value="Genomic_DNA"/>
</dbReference>
<name>A0A6M0K4A5_9GAMM</name>
<sequence length="148" mass="16252">MDLNWYRPALHRYFEEPVQHDAEQILQGDLSTLVSQPSGLSLDVLFAPADHGAHTNRAQSDFALVENLLKQAKESYDLIIVDSSAIFPTNRTMMDPVMLSREVEGVILVVAKGISRKPSVRRAQKTLEIAGANIAGILTNEPGESAAR</sequence>
<dbReference type="Proteomes" id="UP000483379">
    <property type="component" value="Unassembled WGS sequence"/>
</dbReference>
<comment type="caution">
    <text evidence="1">The sequence shown here is derived from an EMBL/GenBank/DDBJ whole genome shotgun (WGS) entry which is preliminary data.</text>
</comment>
<organism evidence="1 2">
    <name type="scientific">Thiorhodococcus minor</name>
    <dbReference type="NCBI Taxonomy" id="57489"/>
    <lineage>
        <taxon>Bacteria</taxon>
        <taxon>Pseudomonadati</taxon>
        <taxon>Pseudomonadota</taxon>
        <taxon>Gammaproteobacteria</taxon>
        <taxon>Chromatiales</taxon>
        <taxon>Chromatiaceae</taxon>
        <taxon>Thiorhodococcus</taxon>
    </lineage>
</organism>
<accession>A0A6M0K4A5</accession>
<evidence type="ECO:0000313" key="1">
    <source>
        <dbReference type="EMBL" id="NEV64616.1"/>
    </source>
</evidence>
<gene>
    <name evidence="1" type="ORF">G3446_22570</name>
</gene>
<dbReference type="AlphaFoldDB" id="A0A6M0K4A5"/>
<dbReference type="SUPFAM" id="SSF52540">
    <property type="entry name" value="P-loop containing nucleoside triphosphate hydrolases"/>
    <property type="match status" value="1"/>
</dbReference>
<dbReference type="InterPro" id="IPR027417">
    <property type="entry name" value="P-loop_NTPase"/>
</dbReference>
<dbReference type="GO" id="GO:0016301">
    <property type="term" value="F:kinase activity"/>
    <property type="evidence" value="ECO:0007669"/>
    <property type="project" value="UniProtKB-KW"/>
</dbReference>
<evidence type="ECO:0000313" key="2">
    <source>
        <dbReference type="Proteomes" id="UP000483379"/>
    </source>
</evidence>
<keyword evidence="2" id="KW-1185">Reference proteome</keyword>
<dbReference type="Gene3D" id="3.40.50.300">
    <property type="entry name" value="P-loop containing nucleotide triphosphate hydrolases"/>
    <property type="match status" value="1"/>
</dbReference>